<protein>
    <submittedName>
        <fullName evidence="2">DUF4282 domain-containing protein</fullName>
    </submittedName>
</protein>
<comment type="caution">
    <text evidence="2">The sequence shown here is derived from an EMBL/GenBank/DDBJ whole genome shotgun (WGS) entry which is preliminary data.</text>
</comment>
<dbReference type="Pfam" id="PF14110">
    <property type="entry name" value="DUF4282"/>
    <property type="match status" value="1"/>
</dbReference>
<dbReference type="InterPro" id="IPR025557">
    <property type="entry name" value="DUF4282"/>
</dbReference>
<dbReference type="Proteomes" id="UP000521379">
    <property type="component" value="Unassembled WGS sequence"/>
</dbReference>
<sequence length="137" mass="14795">MAGQSAHNPGQQANPGYGYVPPQNQGYGQPTGAPARGTNSGEPNFFKALFDFSFKNFVTIRFAGVLFGIGLAAIVLGWLLFTAIAFLDSAAGGVLTFLFGAVFAFVYIILFRVTIEFYVAMVRTAQNTTLLVEQNKR</sequence>
<accession>A0A846TU70</accession>
<feature type="transmembrane region" description="Helical" evidence="1">
    <location>
        <begin position="93"/>
        <end position="113"/>
    </location>
</feature>
<keyword evidence="3" id="KW-1185">Reference proteome</keyword>
<reference evidence="2 3" key="1">
    <citation type="submission" date="2020-02" db="EMBL/GenBank/DDBJ databases">
        <authorList>
            <person name="Sun Q."/>
        </authorList>
    </citation>
    <scope>NUCLEOTIDE SEQUENCE [LARGE SCALE GENOMIC DNA]</scope>
    <source>
        <strain evidence="2 3">YIM 13062</strain>
    </source>
</reference>
<proteinExistence type="predicted"/>
<feature type="transmembrane region" description="Helical" evidence="1">
    <location>
        <begin position="62"/>
        <end position="87"/>
    </location>
</feature>
<keyword evidence="1" id="KW-0812">Transmembrane</keyword>
<evidence type="ECO:0000313" key="3">
    <source>
        <dbReference type="Proteomes" id="UP000521379"/>
    </source>
</evidence>
<dbReference type="AlphaFoldDB" id="A0A846TU70"/>
<dbReference type="RefSeq" id="WP_119933746.1">
    <property type="nucleotide sequence ID" value="NZ_JAAVUN010000031.1"/>
</dbReference>
<name>A0A846TU70_9MICC</name>
<keyword evidence="1" id="KW-1133">Transmembrane helix</keyword>
<dbReference type="EMBL" id="JAAVUN010000031">
    <property type="protein sequence ID" value="NKE10570.1"/>
    <property type="molecule type" value="Genomic_DNA"/>
</dbReference>
<keyword evidence="1" id="KW-0472">Membrane</keyword>
<evidence type="ECO:0000313" key="2">
    <source>
        <dbReference type="EMBL" id="NKE10570.1"/>
    </source>
</evidence>
<evidence type="ECO:0000256" key="1">
    <source>
        <dbReference type="SAM" id="Phobius"/>
    </source>
</evidence>
<organism evidence="2 3">
    <name type="scientific">Kocuria subflava</name>
    <dbReference type="NCBI Taxonomy" id="1736139"/>
    <lineage>
        <taxon>Bacteria</taxon>
        <taxon>Bacillati</taxon>
        <taxon>Actinomycetota</taxon>
        <taxon>Actinomycetes</taxon>
        <taxon>Micrococcales</taxon>
        <taxon>Micrococcaceae</taxon>
        <taxon>Kocuria</taxon>
    </lineage>
</organism>
<gene>
    <name evidence="2" type="ORF">GTW58_11645</name>
</gene>